<evidence type="ECO:0000259" key="10">
    <source>
        <dbReference type="Pfam" id="PF19029"/>
    </source>
</evidence>
<accession>A0A9D7E1B0</accession>
<evidence type="ECO:0000259" key="9">
    <source>
        <dbReference type="Pfam" id="PF05957"/>
    </source>
</evidence>
<name>A0A9D7E1B0_9PROT</name>
<dbReference type="PANTHER" id="PTHR35893:SF3">
    <property type="entry name" value="INNER MEMBRANE PROTEIN"/>
    <property type="match status" value="1"/>
</dbReference>
<reference evidence="11" key="1">
    <citation type="submission" date="2020-10" db="EMBL/GenBank/DDBJ databases">
        <title>Connecting structure to function with the recovery of over 1000 high-quality activated sludge metagenome-assembled genomes encoding full-length rRNA genes using long-read sequencing.</title>
        <authorList>
            <person name="Singleton C.M."/>
            <person name="Petriglieri F."/>
            <person name="Kristensen J.M."/>
            <person name="Kirkegaard R.H."/>
            <person name="Michaelsen T.Y."/>
            <person name="Andersen M.H."/>
            <person name="Karst S.M."/>
            <person name="Dueholm M.S."/>
            <person name="Nielsen P.H."/>
            <person name="Albertsen M."/>
        </authorList>
    </citation>
    <scope>NUCLEOTIDE SEQUENCE</scope>
    <source>
        <strain evidence="11">Bjer_18-Q3-R1-45_BAT3C.347</strain>
    </source>
</reference>
<keyword evidence="3" id="KW-1003">Cell membrane</keyword>
<dbReference type="EMBL" id="JADJEV010000002">
    <property type="protein sequence ID" value="MBK6972329.1"/>
    <property type="molecule type" value="Genomic_DNA"/>
</dbReference>
<dbReference type="Pfam" id="PF19029">
    <property type="entry name" value="DUF883_C"/>
    <property type="match status" value="1"/>
</dbReference>
<feature type="domain" description="DUF883" evidence="10">
    <location>
        <begin position="74"/>
        <end position="103"/>
    </location>
</feature>
<dbReference type="AlphaFoldDB" id="A0A9D7E1B0"/>
<comment type="caution">
    <text evidence="11">The sequence shown here is derived from an EMBL/GenBank/DDBJ whole genome shotgun (WGS) entry which is preliminary data.</text>
</comment>
<dbReference type="Pfam" id="PF05957">
    <property type="entry name" value="DUF883"/>
    <property type="match status" value="1"/>
</dbReference>
<evidence type="ECO:0000256" key="1">
    <source>
        <dbReference type="ARBA" id="ARBA00004377"/>
    </source>
</evidence>
<comment type="similarity">
    <text evidence="2">Belongs to the ElaB/YgaM/YqjD family.</text>
</comment>
<keyword evidence="7 8" id="KW-0472">Membrane</keyword>
<feature type="transmembrane region" description="Helical" evidence="8">
    <location>
        <begin position="83"/>
        <end position="101"/>
    </location>
</feature>
<comment type="subcellular location">
    <subcellularLocation>
        <location evidence="1">Cell inner membrane</location>
        <topology evidence="1">Single-pass membrane protein</topology>
    </subcellularLocation>
</comment>
<evidence type="ECO:0000256" key="4">
    <source>
        <dbReference type="ARBA" id="ARBA00022519"/>
    </source>
</evidence>
<sequence>MTEMDSNNKDKLVTDLRGVVADAEELLHETANVSGEKMSELRARLRERLMTARHKLAQAEEAAVEKAKAAARVTDDYVHDHPWRAVGAAAAVGLILGLLIGRR</sequence>
<keyword evidence="5 8" id="KW-0812">Transmembrane</keyword>
<gene>
    <name evidence="11" type="ORF">IPH26_05020</name>
</gene>
<evidence type="ECO:0000256" key="7">
    <source>
        <dbReference type="ARBA" id="ARBA00023136"/>
    </source>
</evidence>
<evidence type="ECO:0000256" key="2">
    <source>
        <dbReference type="ARBA" id="ARBA00010423"/>
    </source>
</evidence>
<evidence type="ECO:0000313" key="12">
    <source>
        <dbReference type="Proteomes" id="UP000807785"/>
    </source>
</evidence>
<dbReference type="GO" id="GO:0043022">
    <property type="term" value="F:ribosome binding"/>
    <property type="evidence" value="ECO:0007669"/>
    <property type="project" value="InterPro"/>
</dbReference>
<dbReference type="Proteomes" id="UP000807785">
    <property type="component" value="Unassembled WGS sequence"/>
</dbReference>
<dbReference type="InterPro" id="IPR010279">
    <property type="entry name" value="YqjD/ElaB"/>
</dbReference>
<organism evidence="11 12">
    <name type="scientific">Candidatus Methylophosphatis roskildensis</name>
    <dbReference type="NCBI Taxonomy" id="2899263"/>
    <lineage>
        <taxon>Bacteria</taxon>
        <taxon>Pseudomonadati</taxon>
        <taxon>Pseudomonadota</taxon>
        <taxon>Betaproteobacteria</taxon>
        <taxon>Nitrosomonadales</taxon>
        <taxon>Sterolibacteriaceae</taxon>
        <taxon>Candidatus Methylophosphatis</taxon>
    </lineage>
</organism>
<proteinExistence type="inferred from homology"/>
<keyword evidence="6 8" id="KW-1133">Transmembrane helix</keyword>
<evidence type="ECO:0000256" key="5">
    <source>
        <dbReference type="ARBA" id="ARBA00022692"/>
    </source>
</evidence>
<evidence type="ECO:0000256" key="3">
    <source>
        <dbReference type="ARBA" id="ARBA00022475"/>
    </source>
</evidence>
<evidence type="ECO:0000256" key="8">
    <source>
        <dbReference type="SAM" id="Phobius"/>
    </source>
</evidence>
<protein>
    <submittedName>
        <fullName evidence="11">DUF883 domain-containing protein</fullName>
    </submittedName>
</protein>
<dbReference type="InterPro" id="IPR043605">
    <property type="entry name" value="DUF883_C"/>
</dbReference>
<keyword evidence="4" id="KW-0997">Cell inner membrane</keyword>
<dbReference type="PANTHER" id="PTHR35893">
    <property type="entry name" value="INNER MEMBRANE PROTEIN-RELATED"/>
    <property type="match status" value="1"/>
</dbReference>
<evidence type="ECO:0000313" key="11">
    <source>
        <dbReference type="EMBL" id="MBK6972329.1"/>
    </source>
</evidence>
<dbReference type="GO" id="GO:0005886">
    <property type="term" value="C:plasma membrane"/>
    <property type="evidence" value="ECO:0007669"/>
    <property type="project" value="UniProtKB-SubCell"/>
</dbReference>
<dbReference type="InterPro" id="IPR043604">
    <property type="entry name" value="DUF883_N"/>
</dbReference>
<evidence type="ECO:0000256" key="6">
    <source>
        <dbReference type="ARBA" id="ARBA00022989"/>
    </source>
</evidence>
<feature type="domain" description="DUF883" evidence="9">
    <location>
        <begin position="13"/>
        <end position="62"/>
    </location>
</feature>